<accession>A0A371IR69</accession>
<evidence type="ECO:0000313" key="3">
    <source>
        <dbReference type="Proteomes" id="UP000243494"/>
    </source>
</evidence>
<comment type="caution">
    <text evidence="2">The sequence shown here is derived from an EMBL/GenBank/DDBJ whole genome shotgun (WGS) entry which is preliminary data.</text>
</comment>
<dbReference type="RefSeq" id="WP_095405800.1">
    <property type="nucleotide sequence ID" value="NZ_NOJZ02000022.1"/>
</dbReference>
<keyword evidence="3" id="KW-1185">Reference proteome</keyword>
<dbReference type="EMBL" id="NOJZ02000022">
    <property type="protein sequence ID" value="RDY22972.1"/>
    <property type="molecule type" value="Genomic_DNA"/>
</dbReference>
<dbReference type="CDD" id="cd01949">
    <property type="entry name" value="GGDEF"/>
    <property type="match status" value="1"/>
</dbReference>
<dbReference type="FunFam" id="3.30.70.270:FF:000001">
    <property type="entry name" value="Diguanylate cyclase domain protein"/>
    <property type="match status" value="1"/>
</dbReference>
<organism evidence="2 3">
    <name type="scientific">Romboutsia maritimum</name>
    <dbReference type="NCBI Taxonomy" id="2020948"/>
    <lineage>
        <taxon>Bacteria</taxon>
        <taxon>Bacillati</taxon>
        <taxon>Bacillota</taxon>
        <taxon>Clostridia</taxon>
        <taxon>Peptostreptococcales</taxon>
        <taxon>Peptostreptococcaceae</taxon>
        <taxon>Romboutsia</taxon>
    </lineage>
</organism>
<dbReference type="InterPro" id="IPR043128">
    <property type="entry name" value="Rev_trsase/Diguanyl_cyclase"/>
</dbReference>
<proteinExistence type="predicted"/>
<reference evidence="2 3" key="1">
    <citation type="journal article" date="2017" name="Genome Announc.">
        <title>Draft Genome Sequence of Romboutsia maritimum sp. nov. Strain CCRI-22766(T), Isolated from Coastal Estuarine Mud.</title>
        <authorList>
            <person name="Maheux A.F."/>
            <person name="Boudreau D.K."/>
            <person name="Berube E."/>
            <person name="Boissinot M."/>
            <person name="Raymond F."/>
            <person name="Brodeur S."/>
            <person name="Corbeil J."/>
            <person name="Brightwell G."/>
            <person name="Broda D."/>
            <person name="Omar R.F."/>
            <person name="Bergeron M.G."/>
        </authorList>
    </citation>
    <scope>NUCLEOTIDE SEQUENCE [LARGE SCALE GENOMIC DNA]</scope>
    <source>
        <strain evidence="2 3">CCRI-22766</strain>
    </source>
</reference>
<name>A0A371IR69_9FIRM</name>
<dbReference type="AlphaFoldDB" id="A0A371IR69"/>
<dbReference type="PANTHER" id="PTHR45138">
    <property type="entry name" value="REGULATORY COMPONENTS OF SENSORY TRANSDUCTION SYSTEM"/>
    <property type="match status" value="1"/>
</dbReference>
<dbReference type="InterPro" id="IPR029787">
    <property type="entry name" value="Nucleotide_cyclase"/>
</dbReference>
<dbReference type="Gene3D" id="3.30.70.270">
    <property type="match status" value="1"/>
</dbReference>
<dbReference type="GO" id="GO:0052621">
    <property type="term" value="F:diguanylate cyclase activity"/>
    <property type="evidence" value="ECO:0007669"/>
    <property type="project" value="TreeGrafter"/>
</dbReference>
<dbReference type="InterPro" id="IPR000160">
    <property type="entry name" value="GGDEF_dom"/>
</dbReference>
<dbReference type="SMART" id="SM00267">
    <property type="entry name" value="GGDEF"/>
    <property type="match status" value="1"/>
</dbReference>
<dbReference type="InterPro" id="IPR050469">
    <property type="entry name" value="Diguanylate_Cyclase"/>
</dbReference>
<dbReference type="Proteomes" id="UP000243494">
    <property type="component" value="Unassembled WGS sequence"/>
</dbReference>
<evidence type="ECO:0000259" key="1">
    <source>
        <dbReference type="PROSITE" id="PS50887"/>
    </source>
</evidence>
<dbReference type="NCBIfam" id="TIGR00254">
    <property type="entry name" value="GGDEF"/>
    <property type="match status" value="1"/>
</dbReference>
<dbReference type="PROSITE" id="PS50887">
    <property type="entry name" value="GGDEF"/>
    <property type="match status" value="1"/>
</dbReference>
<dbReference type="PANTHER" id="PTHR45138:SF9">
    <property type="entry name" value="DIGUANYLATE CYCLASE DGCM-RELATED"/>
    <property type="match status" value="1"/>
</dbReference>
<protein>
    <submittedName>
        <fullName evidence="2">GGDEF domain-containing protein</fullName>
    </submittedName>
</protein>
<dbReference type="OrthoDB" id="9804747at2"/>
<gene>
    <name evidence="2" type="ORF">CHF27_010730</name>
</gene>
<dbReference type="SUPFAM" id="SSF55073">
    <property type="entry name" value="Nucleotide cyclase"/>
    <property type="match status" value="1"/>
</dbReference>
<dbReference type="Pfam" id="PF00990">
    <property type="entry name" value="GGDEF"/>
    <property type="match status" value="1"/>
</dbReference>
<sequence length="294" mass="33961">MDIGSIDFQINLLKKIFDLIRIVDPINNKVISVTCNKSIDKIHNKNCYNFWNHNQMCKNCISLKAYNEKETLIKFEHLGDKTYLVMATPIVDDDSTYVVESIKDITDSKIISDSQNIDLVLLYKGVENINKLAFTDELTGAYNRRYINEKLPKDILKSQKNSTPLSLVMMDIDCFKNINDNYNHAVGDYVLKETIKIISKNIRLNSDWIARYGGEEFIIVFKNANIDIAYMLAERIRNAIQNYEFIYNNIKIQVTASFGISSISKKISTKDLLLNDADKYLYHAKINGRNRVEK</sequence>
<feature type="domain" description="GGDEF" evidence="1">
    <location>
        <begin position="163"/>
        <end position="294"/>
    </location>
</feature>
<evidence type="ECO:0000313" key="2">
    <source>
        <dbReference type="EMBL" id="RDY22972.1"/>
    </source>
</evidence>